<evidence type="ECO:0000313" key="4">
    <source>
        <dbReference type="EMBL" id="KAG7569370.1"/>
    </source>
</evidence>
<evidence type="ECO:0000256" key="1">
    <source>
        <dbReference type="ARBA" id="ARBA00010820"/>
    </source>
</evidence>
<organism evidence="4 5">
    <name type="scientific">Arabidopsis thaliana x Arabidopsis arenosa</name>
    <dbReference type="NCBI Taxonomy" id="1240361"/>
    <lineage>
        <taxon>Eukaryota</taxon>
        <taxon>Viridiplantae</taxon>
        <taxon>Streptophyta</taxon>
        <taxon>Embryophyta</taxon>
        <taxon>Tracheophyta</taxon>
        <taxon>Spermatophyta</taxon>
        <taxon>Magnoliopsida</taxon>
        <taxon>eudicotyledons</taxon>
        <taxon>Gunneridae</taxon>
        <taxon>Pentapetalae</taxon>
        <taxon>rosids</taxon>
        <taxon>malvids</taxon>
        <taxon>Brassicales</taxon>
        <taxon>Brassicaceae</taxon>
        <taxon>Camelineae</taxon>
        <taxon>Arabidopsis</taxon>
    </lineage>
</organism>
<protein>
    <submittedName>
        <fullName evidence="4">GLABROUS1 enhancer-binding protein family</fullName>
    </submittedName>
</protein>
<dbReference type="Pfam" id="PF04504">
    <property type="entry name" value="GeBP-like_DBD"/>
    <property type="match status" value="1"/>
</dbReference>
<evidence type="ECO:0000256" key="2">
    <source>
        <dbReference type="SAM" id="MobiDB-lite"/>
    </source>
</evidence>
<dbReference type="GO" id="GO:0006355">
    <property type="term" value="P:regulation of DNA-templated transcription"/>
    <property type="evidence" value="ECO:0007669"/>
    <property type="project" value="InterPro"/>
</dbReference>
<dbReference type="GO" id="GO:0005634">
    <property type="term" value="C:nucleus"/>
    <property type="evidence" value="ECO:0007669"/>
    <property type="project" value="TreeGrafter"/>
</dbReference>
<feature type="compositionally biased region" description="Basic and acidic residues" evidence="2">
    <location>
        <begin position="203"/>
        <end position="219"/>
    </location>
</feature>
<feature type="region of interest" description="Disordered" evidence="2">
    <location>
        <begin position="199"/>
        <end position="244"/>
    </location>
</feature>
<feature type="compositionally biased region" description="Acidic residues" evidence="2">
    <location>
        <begin position="220"/>
        <end position="235"/>
    </location>
</feature>
<dbReference type="PANTHER" id="PTHR31662:SF49">
    <property type="entry name" value="GLABROUS1 ENHANCER-BINDING PROTEIN-RELATED"/>
    <property type="match status" value="1"/>
</dbReference>
<evidence type="ECO:0000313" key="5">
    <source>
        <dbReference type="Proteomes" id="UP000694240"/>
    </source>
</evidence>
<gene>
    <name evidence="4" type="ORF">ISN45_Aa04g020950</name>
</gene>
<proteinExistence type="inferred from homology"/>
<accession>A0A8T2A9E2</accession>
<name>A0A8T2A9E2_9BRAS</name>
<dbReference type="InterPro" id="IPR053932">
    <property type="entry name" value="GeBP-like_DBD"/>
</dbReference>
<dbReference type="EMBL" id="JAEFBK010000009">
    <property type="protein sequence ID" value="KAG7569370.1"/>
    <property type="molecule type" value="Genomic_DNA"/>
</dbReference>
<dbReference type="AlphaFoldDB" id="A0A8T2A9E2"/>
<comment type="caution">
    <text evidence="4">The sequence shown here is derived from an EMBL/GenBank/DDBJ whole genome shotgun (WGS) entry which is preliminary data.</text>
</comment>
<sequence length="370" mass="42021">MVGTKRLGGSIDDSLTKNRDDEVEAMLRRRKQLKTTTKTTTPLSLSYSASKMNWSKNDELVILGGIVDYENETELSYRSDWDAFYRYIKDSVEAKFSRKQLIDKVKSLKRKFTYNQGRSNDGEELSFTNTDDDEIFKLSLIIWAENETEYVSNENMDQAKDVPSGEQESNGVPCAEQERVSIEIDDGEKEKLDQAMDVPCAEQENKDVTCAEQGDKDEPCGEQEDKDVPCEEQEDKDVPSVEQERVSIEIDNGEQEMSEEDDVDELGDMEDTLDSGISFHSLDNNCEKEKSEEDGVVELGVLQEVLKADTFFQSLGRYQQKSLLQNLENIGAEKRKELIDEWKALFVEELQLSIKKLTFTAKLANGGVSP</sequence>
<dbReference type="InterPro" id="IPR007592">
    <property type="entry name" value="GEBP"/>
</dbReference>
<reference evidence="4 5" key="1">
    <citation type="submission" date="2020-12" db="EMBL/GenBank/DDBJ databases">
        <title>Concerted genomic and epigenomic changes stabilize Arabidopsis allopolyploids.</title>
        <authorList>
            <person name="Chen Z."/>
        </authorList>
    </citation>
    <scope>NUCLEOTIDE SEQUENCE [LARGE SCALE GENOMIC DNA]</scope>
    <source>
        <strain evidence="4">Allo738</strain>
        <tissue evidence="4">Leaf</tissue>
    </source>
</reference>
<feature type="region of interest" description="Disordered" evidence="2">
    <location>
        <begin position="156"/>
        <end position="177"/>
    </location>
</feature>
<dbReference type="Proteomes" id="UP000694240">
    <property type="component" value="Chromosome 9"/>
</dbReference>
<comment type="similarity">
    <text evidence="1">Belongs to the GeBP family.</text>
</comment>
<feature type="domain" description="Glabrous enhancer-binding protein-like DBD" evidence="3">
    <location>
        <begin position="51"/>
        <end position="143"/>
    </location>
</feature>
<keyword evidence="5" id="KW-1185">Reference proteome</keyword>
<evidence type="ECO:0000259" key="3">
    <source>
        <dbReference type="Pfam" id="PF04504"/>
    </source>
</evidence>
<dbReference type="PANTHER" id="PTHR31662">
    <property type="entry name" value="BNAANNG10740D PROTEIN-RELATED"/>
    <property type="match status" value="1"/>
</dbReference>